<dbReference type="CDD" id="cd00130">
    <property type="entry name" value="PAS"/>
    <property type="match status" value="1"/>
</dbReference>
<dbReference type="Pfam" id="PF13426">
    <property type="entry name" value="PAS_9"/>
    <property type="match status" value="1"/>
</dbReference>
<evidence type="ECO:0000256" key="3">
    <source>
        <dbReference type="ARBA" id="ARBA00004236"/>
    </source>
</evidence>
<dbReference type="SUPFAM" id="SSF55785">
    <property type="entry name" value="PYP-like sensor domain (PAS domain)"/>
    <property type="match status" value="1"/>
</dbReference>
<keyword evidence="7" id="KW-0418">Kinase</keyword>
<dbReference type="Pfam" id="PF00512">
    <property type="entry name" value="HisKA"/>
    <property type="match status" value="1"/>
</dbReference>
<comment type="caution">
    <text evidence="15">The sequence shown here is derived from an EMBL/GenBank/DDBJ whole genome shotgun (WGS) entry which is preliminary data.</text>
</comment>
<feature type="transmembrane region" description="Helical" evidence="11">
    <location>
        <begin position="274"/>
        <end position="292"/>
    </location>
</feature>
<dbReference type="InterPro" id="IPR035965">
    <property type="entry name" value="PAS-like_dom_sf"/>
</dbReference>
<dbReference type="InterPro" id="IPR003594">
    <property type="entry name" value="HATPase_dom"/>
</dbReference>
<evidence type="ECO:0000256" key="6">
    <source>
        <dbReference type="ARBA" id="ARBA00022679"/>
    </source>
</evidence>
<dbReference type="InterPro" id="IPR036890">
    <property type="entry name" value="HATPase_C_sf"/>
</dbReference>
<feature type="domain" description="PAS" evidence="13">
    <location>
        <begin position="351"/>
        <end position="389"/>
    </location>
</feature>
<dbReference type="PANTHER" id="PTHR43047">
    <property type="entry name" value="TWO-COMPONENT HISTIDINE PROTEIN KINASE"/>
    <property type="match status" value="1"/>
</dbReference>
<keyword evidence="5" id="KW-0597">Phosphoprotein</keyword>
<sequence>MGSPATLATQRRRFAVAAPSALALVALFAFLLQPGFSLATRQAASGAGLLLAGVLGAVSCGARAAQTAGRRRRSWLLLMSAGCTAVAANLWATVVGADVVTSPSAVSNAGIALALALSIAGLLMFPSVRRRGADALVMFLDGAIAAGAVLVICSVLVYSELLEATASSPSQRWSDLLFPVLDIVLATVAMLLVLRTRGADRPALAMVAAGFLLYTVADLAFAVLAAKGTFEWGSYVDLLWIGGYLVISLAAWYPSEHADAASPGANGPGSDARATVLVFAVLFVAGVIQVSVRGDHLRATEAVLWIALFLAAAARQTLLAADNAALRVDLERRVRAQTADLRRLARQNEVLLTSVGDGIYGVDPAGRVTFVNPAGAALLGHSPDDLLGKVAHDHFHAPAVDGTPYPSDGCYISQAIRSGTVAQPEEDVYLRADGQTFAVEITASPLLDDDTVRGAVVVFRDVTQRREVERMKNEFLSVVSHELRTPLTSIRGSLGLLAGGSLGELPERAGPLVTIALQSSERLTRLINDLLDIERIESGTRPMTVAVLEAADLVATAAHQIEGLATQMRVRIEVGDTSGRVLADEDRIIQTLTNLLGNAITYSEPGGVVHLEAREQGGEVVFTVRDQGRGIPAEKLESIFEPFEQVDSSDARQKGGTGLGLAISRGIVEGHGGRIWAANAPGRGAVLTFTLPSPRRSGAEPGAAARRSSRPTA</sequence>
<dbReference type="Gene3D" id="3.30.565.10">
    <property type="entry name" value="Histidine kinase-like ATPase, C-terminal domain"/>
    <property type="match status" value="1"/>
</dbReference>
<dbReference type="Proteomes" id="UP000580910">
    <property type="component" value="Unassembled WGS sequence"/>
</dbReference>
<keyword evidence="9 11" id="KW-0472">Membrane</keyword>
<dbReference type="InterPro" id="IPR000700">
    <property type="entry name" value="PAS-assoc_C"/>
</dbReference>
<evidence type="ECO:0000313" key="15">
    <source>
        <dbReference type="EMBL" id="MBA8805943.1"/>
    </source>
</evidence>
<evidence type="ECO:0000313" key="16">
    <source>
        <dbReference type="Proteomes" id="UP000580910"/>
    </source>
</evidence>
<dbReference type="AlphaFoldDB" id="A0A7W3J475"/>
<dbReference type="SMART" id="SM00091">
    <property type="entry name" value="PAS"/>
    <property type="match status" value="1"/>
</dbReference>
<dbReference type="FunFam" id="3.30.565.10:FF:000006">
    <property type="entry name" value="Sensor histidine kinase WalK"/>
    <property type="match status" value="1"/>
</dbReference>
<dbReference type="Pfam" id="PF02518">
    <property type="entry name" value="HATPase_c"/>
    <property type="match status" value="1"/>
</dbReference>
<dbReference type="SUPFAM" id="SSF47384">
    <property type="entry name" value="Homodimeric domain of signal transducing histidine kinase"/>
    <property type="match status" value="1"/>
</dbReference>
<evidence type="ECO:0000259" key="12">
    <source>
        <dbReference type="PROSITE" id="PS50109"/>
    </source>
</evidence>
<comment type="subcellular location">
    <subcellularLocation>
        <location evidence="3">Cell membrane</location>
    </subcellularLocation>
</comment>
<dbReference type="SMART" id="SM00086">
    <property type="entry name" value="PAC"/>
    <property type="match status" value="1"/>
</dbReference>
<dbReference type="InterPro" id="IPR003661">
    <property type="entry name" value="HisK_dim/P_dom"/>
</dbReference>
<feature type="region of interest" description="Disordered" evidence="10">
    <location>
        <begin position="690"/>
        <end position="713"/>
    </location>
</feature>
<dbReference type="PROSITE" id="PS50109">
    <property type="entry name" value="HIS_KIN"/>
    <property type="match status" value="1"/>
</dbReference>
<keyword evidence="11" id="KW-0812">Transmembrane</keyword>
<dbReference type="PANTHER" id="PTHR43047:SF72">
    <property type="entry name" value="OSMOSENSING HISTIDINE PROTEIN KINASE SLN1"/>
    <property type="match status" value="1"/>
</dbReference>
<dbReference type="InterPro" id="IPR005467">
    <property type="entry name" value="His_kinase_dom"/>
</dbReference>
<evidence type="ECO:0000256" key="10">
    <source>
        <dbReference type="SAM" id="MobiDB-lite"/>
    </source>
</evidence>
<organism evidence="15 16">
    <name type="scientific">Nocardioides ginsengisegetis</name>
    <dbReference type="NCBI Taxonomy" id="661491"/>
    <lineage>
        <taxon>Bacteria</taxon>
        <taxon>Bacillati</taxon>
        <taxon>Actinomycetota</taxon>
        <taxon>Actinomycetes</taxon>
        <taxon>Propionibacteriales</taxon>
        <taxon>Nocardioidaceae</taxon>
        <taxon>Nocardioides</taxon>
    </lineage>
</organism>
<dbReference type="GO" id="GO:0000155">
    <property type="term" value="F:phosphorelay sensor kinase activity"/>
    <property type="evidence" value="ECO:0007669"/>
    <property type="project" value="InterPro"/>
</dbReference>
<dbReference type="SMART" id="SM00388">
    <property type="entry name" value="HisKA"/>
    <property type="match status" value="1"/>
</dbReference>
<feature type="transmembrane region" description="Helical" evidence="11">
    <location>
        <begin position="47"/>
        <end position="64"/>
    </location>
</feature>
<reference evidence="15 16" key="1">
    <citation type="submission" date="2020-07" db="EMBL/GenBank/DDBJ databases">
        <title>Sequencing the genomes of 1000 actinobacteria strains.</title>
        <authorList>
            <person name="Klenk H.-P."/>
        </authorList>
    </citation>
    <scope>NUCLEOTIDE SEQUENCE [LARGE SCALE GENOMIC DNA]</scope>
    <source>
        <strain evidence="15 16">DSM 21349</strain>
    </source>
</reference>
<evidence type="ECO:0000259" key="13">
    <source>
        <dbReference type="PROSITE" id="PS50112"/>
    </source>
</evidence>
<feature type="transmembrane region" description="Helical" evidence="11">
    <location>
        <begin position="177"/>
        <end position="194"/>
    </location>
</feature>
<dbReference type="InterPro" id="IPR000014">
    <property type="entry name" value="PAS"/>
</dbReference>
<feature type="transmembrane region" description="Helical" evidence="11">
    <location>
        <begin position="135"/>
        <end position="157"/>
    </location>
</feature>
<dbReference type="InterPro" id="IPR036097">
    <property type="entry name" value="HisK_dim/P_sf"/>
</dbReference>
<dbReference type="RefSeq" id="WP_182541950.1">
    <property type="nucleotide sequence ID" value="NZ_JACGXA010000003.1"/>
</dbReference>
<dbReference type="EC" id="2.7.13.3" evidence="4"/>
<dbReference type="CDD" id="cd00082">
    <property type="entry name" value="HisKA"/>
    <property type="match status" value="1"/>
</dbReference>
<evidence type="ECO:0000256" key="1">
    <source>
        <dbReference type="ARBA" id="ARBA00000085"/>
    </source>
</evidence>
<dbReference type="InterPro" id="IPR001610">
    <property type="entry name" value="PAC"/>
</dbReference>
<dbReference type="Gene3D" id="3.30.450.20">
    <property type="entry name" value="PAS domain"/>
    <property type="match status" value="1"/>
</dbReference>
<evidence type="ECO:0000256" key="5">
    <source>
        <dbReference type="ARBA" id="ARBA00022553"/>
    </source>
</evidence>
<dbReference type="CDD" id="cd16922">
    <property type="entry name" value="HATPase_EvgS-ArcB-TorS-like"/>
    <property type="match status" value="1"/>
</dbReference>
<dbReference type="SMART" id="SM00387">
    <property type="entry name" value="HATPase_c"/>
    <property type="match status" value="1"/>
</dbReference>
<evidence type="ECO:0000256" key="4">
    <source>
        <dbReference type="ARBA" id="ARBA00012438"/>
    </source>
</evidence>
<evidence type="ECO:0000256" key="11">
    <source>
        <dbReference type="SAM" id="Phobius"/>
    </source>
</evidence>
<proteinExistence type="predicted"/>
<dbReference type="EMBL" id="JACGXA010000003">
    <property type="protein sequence ID" value="MBA8805943.1"/>
    <property type="molecule type" value="Genomic_DNA"/>
</dbReference>
<dbReference type="GO" id="GO:0005509">
    <property type="term" value="F:calcium ion binding"/>
    <property type="evidence" value="ECO:0007669"/>
    <property type="project" value="UniProtKB-ARBA"/>
</dbReference>
<evidence type="ECO:0000256" key="8">
    <source>
        <dbReference type="ARBA" id="ARBA00023012"/>
    </source>
</evidence>
<comment type="cofactor">
    <cofactor evidence="2">
        <name>a divalent metal cation</name>
        <dbReference type="ChEBI" id="CHEBI:60240"/>
    </cofactor>
</comment>
<feature type="domain" description="PAC" evidence="14">
    <location>
        <begin position="423"/>
        <end position="474"/>
    </location>
</feature>
<dbReference type="InterPro" id="IPR004358">
    <property type="entry name" value="Sig_transdc_His_kin-like_C"/>
</dbReference>
<dbReference type="SUPFAM" id="SSF55874">
    <property type="entry name" value="ATPase domain of HSP90 chaperone/DNA topoisomerase II/histidine kinase"/>
    <property type="match status" value="1"/>
</dbReference>
<feature type="transmembrane region" description="Helical" evidence="11">
    <location>
        <begin position="109"/>
        <end position="128"/>
    </location>
</feature>
<protein>
    <recommendedName>
        <fullName evidence="4">histidine kinase</fullName>
        <ecNumber evidence="4">2.7.13.3</ecNumber>
    </recommendedName>
</protein>
<accession>A0A7W3J475</accession>
<feature type="domain" description="Histidine kinase" evidence="12">
    <location>
        <begin position="478"/>
        <end position="695"/>
    </location>
</feature>
<dbReference type="FunFam" id="1.10.287.130:FF:000001">
    <property type="entry name" value="Two-component sensor histidine kinase"/>
    <property type="match status" value="1"/>
</dbReference>
<keyword evidence="6" id="KW-0808">Transferase</keyword>
<feature type="transmembrane region" description="Helical" evidence="11">
    <location>
        <begin position="76"/>
        <end position="97"/>
    </location>
</feature>
<evidence type="ECO:0000256" key="9">
    <source>
        <dbReference type="ARBA" id="ARBA00023136"/>
    </source>
</evidence>
<evidence type="ECO:0000259" key="14">
    <source>
        <dbReference type="PROSITE" id="PS50113"/>
    </source>
</evidence>
<evidence type="ECO:0000256" key="2">
    <source>
        <dbReference type="ARBA" id="ARBA00001968"/>
    </source>
</evidence>
<name>A0A7W3J475_9ACTN</name>
<feature type="transmembrane region" description="Helical" evidence="11">
    <location>
        <begin position="232"/>
        <end position="253"/>
    </location>
</feature>
<dbReference type="GO" id="GO:0005886">
    <property type="term" value="C:plasma membrane"/>
    <property type="evidence" value="ECO:0007669"/>
    <property type="project" value="UniProtKB-SubCell"/>
</dbReference>
<comment type="catalytic activity">
    <reaction evidence="1">
        <text>ATP + protein L-histidine = ADP + protein N-phospho-L-histidine.</text>
        <dbReference type="EC" id="2.7.13.3"/>
    </reaction>
</comment>
<dbReference type="GO" id="GO:0009927">
    <property type="term" value="F:histidine phosphotransfer kinase activity"/>
    <property type="evidence" value="ECO:0007669"/>
    <property type="project" value="TreeGrafter"/>
</dbReference>
<feature type="transmembrane region" description="Helical" evidence="11">
    <location>
        <begin position="203"/>
        <end position="226"/>
    </location>
</feature>
<dbReference type="NCBIfam" id="TIGR00229">
    <property type="entry name" value="sensory_box"/>
    <property type="match status" value="1"/>
</dbReference>
<dbReference type="Gene3D" id="1.10.287.130">
    <property type="match status" value="1"/>
</dbReference>
<dbReference type="PRINTS" id="PR00344">
    <property type="entry name" value="BCTRLSENSOR"/>
</dbReference>
<gene>
    <name evidence="15" type="ORF">FB382_004288</name>
</gene>
<dbReference type="PROSITE" id="PS50113">
    <property type="entry name" value="PAC"/>
    <property type="match status" value="1"/>
</dbReference>
<dbReference type="PROSITE" id="PS50112">
    <property type="entry name" value="PAS"/>
    <property type="match status" value="1"/>
</dbReference>
<keyword evidence="16" id="KW-1185">Reference proteome</keyword>
<evidence type="ECO:0000256" key="7">
    <source>
        <dbReference type="ARBA" id="ARBA00022777"/>
    </source>
</evidence>
<keyword evidence="11" id="KW-1133">Transmembrane helix</keyword>
<keyword evidence="8" id="KW-0902">Two-component regulatory system</keyword>